<evidence type="ECO:0000313" key="6">
    <source>
        <dbReference type="EMBL" id="MEL1243833.1"/>
    </source>
</evidence>
<sequence>MKKLFRLTVLSVCTILALNSCGDDKKEAEHNHEEITYEGDNAEPQIGETVATEAAVDNKLAIDCTDQMQFTKNELKATPGTVTLTLNHIGKMEKSVMGHNLVILKTGTDIGKFSLQAADAKANEFIPESEKGNVIAHTKLLGGGESDTIEFTIEKGTYDYICSFPGHSSIMKGKLIVE</sequence>
<dbReference type="EMBL" id="JBBYHR010000003">
    <property type="protein sequence ID" value="MEL1243833.1"/>
    <property type="molecule type" value="Genomic_DNA"/>
</dbReference>
<gene>
    <name evidence="6" type="ORF">AAEO56_06125</name>
</gene>
<comment type="caution">
    <text evidence="6">The sequence shown here is derived from an EMBL/GenBank/DDBJ whole genome shotgun (WGS) entry which is preliminary data.</text>
</comment>
<evidence type="ECO:0000256" key="4">
    <source>
        <dbReference type="ARBA" id="ARBA00023008"/>
    </source>
</evidence>
<protein>
    <submittedName>
        <fullName evidence="6">Azurin</fullName>
    </submittedName>
</protein>
<reference evidence="6 7" key="1">
    <citation type="submission" date="2024-04" db="EMBL/GenBank/DDBJ databases">
        <title>Flavobacterium sp. DGU11 16S ribosomal RNA gene Genome sequencing and assembly.</title>
        <authorList>
            <person name="Park S."/>
        </authorList>
    </citation>
    <scope>NUCLEOTIDE SEQUENCE [LARGE SCALE GENOMIC DNA]</scope>
    <source>
        <strain evidence="6 7">DGU11</strain>
    </source>
</reference>
<accession>A0ABU9HVV4</accession>
<dbReference type="Gene3D" id="2.60.40.420">
    <property type="entry name" value="Cupredoxins - blue copper proteins"/>
    <property type="match status" value="1"/>
</dbReference>
<dbReference type="InterPro" id="IPR014068">
    <property type="entry name" value="Azurin"/>
</dbReference>
<evidence type="ECO:0000256" key="2">
    <source>
        <dbReference type="ARBA" id="ARBA00022723"/>
    </source>
</evidence>
<evidence type="ECO:0000259" key="5">
    <source>
        <dbReference type="Pfam" id="PF00127"/>
    </source>
</evidence>
<dbReference type="InterPro" id="IPR008972">
    <property type="entry name" value="Cupredoxin"/>
</dbReference>
<keyword evidence="7" id="KW-1185">Reference proteome</keyword>
<keyword evidence="3" id="KW-0249">Electron transport</keyword>
<dbReference type="InterPro" id="IPR028871">
    <property type="entry name" value="BlueCu_1_BS"/>
</dbReference>
<dbReference type="InterPro" id="IPR050845">
    <property type="entry name" value="Cu-binding_ET"/>
</dbReference>
<dbReference type="PANTHER" id="PTHR38439">
    <property type="entry name" value="AURACYANIN-B"/>
    <property type="match status" value="1"/>
</dbReference>
<dbReference type="PANTHER" id="PTHR38439:SF2">
    <property type="entry name" value="OUTER MEMBRANE PROTEIN H.8"/>
    <property type="match status" value="1"/>
</dbReference>
<dbReference type="SUPFAM" id="SSF49503">
    <property type="entry name" value="Cupredoxins"/>
    <property type="match status" value="1"/>
</dbReference>
<keyword evidence="1" id="KW-0813">Transport</keyword>
<proteinExistence type="predicted"/>
<dbReference type="Pfam" id="PF00127">
    <property type="entry name" value="Copper-bind"/>
    <property type="match status" value="1"/>
</dbReference>
<evidence type="ECO:0000256" key="1">
    <source>
        <dbReference type="ARBA" id="ARBA00022448"/>
    </source>
</evidence>
<feature type="domain" description="Blue (type 1) copper" evidence="5">
    <location>
        <begin position="59"/>
        <end position="178"/>
    </location>
</feature>
<dbReference type="RefSeq" id="WP_341696151.1">
    <property type="nucleotide sequence ID" value="NZ_JBBYHR010000003.1"/>
</dbReference>
<keyword evidence="2" id="KW-0479">Metal-binding</keyword>
<evidence type="ECO:0000256" key="3">
    <source>
        <dbReference type="ARBA" id="ARBA00022982"/>
    </source>
</evidence>
<dbReference type="Proteomes" id="UP001464555">
    <property type="component" value="Unassembled WGS sequence"/>
</dbReference>
<dbReference type="CDD" id="cd13922">
    <property type="entry name" value="Azurin"/>
    <property type="match status" value="1"/>
</dbReference>
<dbReference type="PROSITE" id="PS00196">
    <property type="entry name" value="COPPER_BLUE"/>
    <property type="match status" value="1"/>
</dbReference>
<name>A0ABU9HVV4_9FLAO</name>
<dbReference type="InterPro" id="IPR000923">
    <property type="entry name" value="BlueCu_1"/>
</dbReference>
<organism evidence="6 7">
    <name type="scientific">Flavobacterium arundinis</name>
    <dbReference type="NCBI Taxonomy" id="3139143"/>
    <lineage>
        <taxon>Bacteria</taxon>
        <taxon>Pseudomonadati</taxon>
        <taxon>Bacteroidota</taxon>
        <taxon>Flavobacteriia</taxon>
        <taxon>Flavobacteriales</taxon>
        <taxon>Flavobacteriaceae</taxon>
        <taxon>Flavobacterium</taxon>
    </lineage>
</organism>
<evidence type="ECO:0000313" key="7">
    <source>
        <dbReference type="Proteomes" id="UP001464555"/>
    </source>
</evidence>
<keyword evidence="4" id="KW-0186">Copper</keyword>